<dbReference type="GO" id="GO:0044877">
    <property type="term" value="F:protein-containing complex binding"/>
    <property type="evidence" value="ECO:0007669"/>
    <property type="project" value="TreeGrafter"/>
</dbReference>
<evidence type="ECO:0000313" key="3">
    <source>
        <dbReference type="Proteomes" id="UP000886885"/>
    </source>
</evidence>
<gene>
    <name evidence="2" type="ORF">POTOM_011180</name>
</gene>
<evidence type="ECO:0000313" key="2">
    <source>
        <dbReference type="EMBL" id="KAG6785449.1"/>
    </source>
</evidence>
<dbReference type="Proteomes" id="UP000886885">
    <property type="component" value="Chromosome 2D"/>
</dbReference>
<dbReference type="InterPro" id="IPR001509">
    <property type="entry name" value="Epimerase_deHydtase"/>
</dbReference>
<dbReference type="GO" id="GO:0005739">
    <property type="term" value="C:mitochondrion"/>
    <property type="evidence" value="ECO:0007669"/>
    <property type="project" value="TreeGrafter"/>
</dbReference>
<dbReference type="OrthoDB" id="275457at2759"/>
<dbReference type="CDD" id="cd05271">
    <property type="entry name" value="NDUFA9_like_SDR_a"/>
    <property type="match status" value="1"/>
</dbReference>
<dbReference type="InterPro" id="IPR051207">
    <property type="entry name" value="ComplexI_NDUFA9_subunit"/>
</dbReference>
<accession>A0A8X8DD05</accession>
<dbReference type="PANTHER" id="PTHR12126">
    <property type="entry name" value="NADH-UBIQUINONE OXIDOREDUCTASE 39 KDA SUBUNIT-RELATED"/>
    <property type="match status" value="1"/>
</dbReference>
<comment type="caution">
    <text evidence="2">The sequence shown here is derived from an EMBL/GenBank/DDBJ whole genome shotgun (WGS) entry which is preliminary data.</text>
</comment>
<dbReference type="AlphaFoldDB" id="A0A8X8DD05"/>
<feature type="domain" description="NAD-dependent epimerase/dehydratase" evidence="1">
    <location>
        <begin position="69"/>
        <end position="195"/>
    </location>
</feature>
<sequence>MQAISRRLGHQSLKPAASLSSIKSIYPLSDHHYGADHPRHASSLAAKGVGHLIRKGTGGRSSVSGIVATVFGATGFLGRYVVQQLGELNGKYIAVVLLSKMGSQVLVPFRGSEDSHRHLKLMGDLGQIVPMKYNPRDENSIKAVMAKANVVINLIGRDHETRNYSFEELNHGMTEQLAMISKEHGGIMRFIQVSCLGASPSSPSRMLRAKAAGEEAVLREMPEAVNLVLKKMGILEMSFSCKPYGGSKLQKQNFIIYLSILTTPLEWSILLVLLVESVCYLDPTKATVMKPAVMIGTEDRILNRWAHFAKKYSFLPLIGDGSTKIQPVYVVDVAAAIIAALKDDGSSMGKVYELGGPEIFTVHELADLMHDVIREWPRYVKVPFPIAKALATPRAVLINKVPFPLPTPNIFNLDEINALTIDSVVSENALTFNDLGIVPHKLKGYPVEFLISYRKGGPQFGSTISERVSPDSFP</sequence>
<dbReference type="EMBL" id="JAAWWB010000004">
    <property type="protein sequence ID" value="KAG6785449.1"/>
    <property type="molecule type" value="Genomic_DNA"/>
</dbReference>
<proteinExistence type="predicted"/>
<organism evidence="2 3">
    <name type="scientific">Populus tomentosa</name>
    <name type="common">Chinese white poplar</name>
    <dbReference type="NCBI Taxonomy" id="118781"/>
    <lineage>
        <taxon>Eukaryota</taxon>
        <taxon>Viridiplantae</taxon>
        <taxon>Streptophyta</taxon>
        <taxon>Embryophyta</taxon>
        <taxon>Tracheophyta</taxon>
        <taxon>Spermatophyta</taxon>
        <taxon>Magnoliopsida</taxon>
        <taxon>eudicotyledons</taxon>
        <taxon>Gunneridae</taxon>
        <taxon>Pentapetalae</taxon>
        <taxon>rosids</taxon>
        <taxon>fabids</taxon>
        <taxon>Malpighiales</taxon>
        <taxon>Salicaceae</taxon>
        <taxon>Saliceae</taxon>
        <taxon>Populus</taxon>
    </lineage>
</organism>
<protein>
    <recommendedName>
        <fullName evidence="1">NAD-dependent epimerase/dehydratase domain-containing protein</fullName>
    </recommendedName>
</protein>
<dbReference type="PANTHER" id="PTHR12126:SF11">
    <property type="entry name" value="NADH DEHYDROGENASE [UBIQUINONE] 1 ALPHA SUBCOMPLEX SUBUNIT 9, MITOCHONDRIAL"/>
    <property type="match status" value="1"/>
</dbReference>
<name>A0A8X8DD05_POPTO</name>
<keyword evidence="3" id="KW-1185">Reference proteome</keyword>
<evidence type="ECO:0000259" key="1">
    <source>
        <dbReference type="Pfam" id="PF01370"/>
    </source>
</evidence>
<reference evidence="2" key="1">
    <citation type="journal article" date="2020" name="bioRxiv">
        <title>Hybrid origin of Populus tomentosa Carr. identified through genome sequencing and phylogenomic analysis.</title>
        <authorList>
            <person name="An X."/>
            <person name="Gao K."/>
            <person name="Chen Z."/>
            <person name="Li J."/>
            <person name="Yang X."/>
            <person name="Yang X."/>
            <person name="Zhou J."/>
            <person name="Guo T."/>
            <person name="Zhao T."/>
            <person name="Huang S."/>
            <person name="Miao D."/>
            <person name="Khan W.U."/>
            <person name="Rao P."/>
            <person name="Ye M."/>
            <person name="Lei B."/>
            <person name="Liao W."/>
            <person name="Wang J."/>
            <person name="Ji L."/>
            <person name="Li Y."/>
            <person name="Guo B."/>
            <person name="Mustafa N.S."/>
            <person name="Li S."/>
            <person name="Yun Q."/>
            <person name="Keller S.R."/>
            <person name="Mao J."/>
            <person name="Zhang R."/>
            <person name="Strauss S.H."/>
        </authorList>
    </citation>
    <scope>NUCLEOTIDE SEQUENCE</scope>
    <source>
        <strain evidence="2">GM15</strain>
        <tissue evidence="2">Leaf</tissue>
    </source>
</reference>
<dbReference type="Pfam" id="PF01370">
    <property type="entry name" value="Epimerase"/>
    <property type="match status" value="1"/>
</dbReference>